<evidence type="ECO:0000256" key="1">
    <source>
        <dbReference type="ARBA" id="ARBA00022729"/>
    </source>
</evidence>
<proteinExistence type="predicted"/>
<accession>A0A4S8IPH8</accession>
<evidence type="ECO:0000313" key="2">
    <source>
        <dbReference type="EMBL" id="THU50488.1"/>
    </source>
</evidence>
<dbReference type="PANTHER" id="PTHR33184:SF67">
    <property type="entry name" value="PROTEIN TAPETUM DETERMINANT 1"/>
    <property type="match status" value="1"/>
</dbReference>
<dbReference type="EMBL" id="PYDT01000009">
    <property type="protein sequence ID" value="THU50488.1"/>
    <property type="molecule type" value="Genomic_DNA"/>
</dbReference>
<organism evidence="2 3">
    <name type="scientific">Musa balbisiana</name>
    <name type="common">Banana</name>
    <dbReference type="NCBI Taxonomy" id="52838"/>
    <lineage>
        <taxon>Eukaryota</taxon>
        <taxon>Viridiplantae</taxon>
        <taxon>Streptophyta</taxon>
        <taxon>Embryophyta</taxon>
        <taxon>Tracheophyta</taxon>
        <taxon>Spermatophyta</taxon>
        <taxon>Magnoliopsida</taxon>
        <taxon>Liliopsida</taxon>
        <taxon>Zingiberales</taxon>
        <taxon>Musaceae</taxon>
        <taxon>Musa</taxon>
    </lineage>
</organism>
<dbReference type="InterPro" id="IPR040361">
    <property type="entry name" value="TPD1"/>
</dbReference>
<comment type="caution">
    <text evidence="2">The sequence shown here is derived from an EMBL/GenBank/DDBJ whole genome shotgun (WGS) entry which is preliminary data.</text>
</comment>
<reference evidence="2 3" key="1">
    <citation type="journal article" date="2019" name="Nat. Plants">
        <title>Genome sequencing of Musa balbisiana reveals subgenome evolution and function divergence in polyploid bananas.</title>
        <authorList>
            <person name="Yao X."/>
        </authorList>
    </citation>
    <scope>NUCLEOTIDE SEQUENCE [LARGE SCALE GENOMIC DNA]</scope>
    <source>
        <strain evidence="3">cv. DH-PKW</strain>
        <tissue evidence="2">Leaves</tissue>
    </source>
</reference>
<dbReference type="Pfam" id="PF24068">
    <property type="entry name" value="TPD1_C"/>
    <property type="match status" value="1"/>
</dbReference>
<dbReference type="PANTHER" id="PTHR33184">
    <property type="entry name" value="PROTEIN TAPETUM DETERMINANT 1-LIKE-RELATED"/>
    <property type="match status" value="1"/>
</dbReference>
<protein>
    <submittedName>
        <fullName evidence="2">Uncharacterized protein</fullName>
    </submittedName>
</protein>
<keyword evidence="1" id="KW-0732">Signal</keyword>
<sequence>MSPEQLRMRTVIALILLLTFGTTLMCVSGLRATVTSSVSSSSSKSTNRIGNQCSMDDIVLHQDATPPLPSGIPTYTVNVLNLCPLKDGCAMGQIHLSCGKFSSARQINPRIFRRLSINDCLLNDGRPLRPGETISFQYANSFSYPMAVSSATCVPSA</sequence>
<dbReference type="GO" id="GO:0001709">
    <property type="term" value="P:cell fate determination"/>
    <property type="evidence" value="ECO:0007669"/>
    <property type="project" value="TreeGrafter"/>
</dbReference>
<keyword evidence="3" id="KW-1185">Reference proteome</keyword>
<evidence type="ECO:0000313" key="3">
    <source>
        <dbReference type="Proteomes" id="UP000317650"/>
    </source>
</evidence>
<dbReference type="Proteomes" id="UP000317650">
    <property type="component" value="Chromosome 6"/>
</dbReference>
<name>A0A4S8IPH8_MUSBA</name>
<gene>
    <name evidence="2" type="ORF">C4D60_Mb06t20750</name>
</gene>
<dbReference type="AlphaFoldDB" id="A0A4S8IPH8"/>